<evidence type="ECO:0000256" key="1">
    <source>
        <dbReference type="SAM" id="Phobius"/>
    </source>
</evidence>
<feature type="transmembrane region" description="Helical" evidence="1">
    <location>
        <begin position="198"/>
        <end position="218"/>
    </location>
</feature>
<comment type="caution">
    <text evidence="2">The sequence shown here is derived from an EMBL/GenBank/DDBJ whole genome shotgun (WGS) entry which is preliminary data.</text>
</comment>
<dbReference type="EMBL" id="CANHGI010000004">
    <property type="protein sequence ID" value="CAI5448203.1"/>
    <property type="molecule type" value="Genomic_DNA"/>
</dbReference>
<dbReference type="Pfam" id="PF10318">
    <property type="entry name" value="7TM_GPCR_Srh"/>
    <property type="match status" value="1"/>
</dbReference>
<name>A0A9P1IM71_9PELO</name>
<accession>A0A9P1IM71</accession>
<dbReference type="PANTHER" id="PTHR45830:SF14">
    <property type="entry name" value="SERPENTINE RECEPTOR, CLASS T"/>
    <property type="match status" value="1"/>
</dbReference>
<evidence type="ECO:0000313" key="2">
    <source>
        <dbReference type="EMBL" id="CAI5448203.1"/>
    </source>
</evidence>
<dbReference type="Proteomes" id="UP001152747">
    <property type="component" value="Unassembled WGS sequence"/>
</dbReference>
<dbReference type="OrthoDB" id="5856628at2759"/>
<gene>
    <name evidence="2" type="ORF">CAMP_LOCUS10840</name>
</gene>
<organism evidence="2 3">
    <name type="scientific">Caenorhabditis angaria</name>
    <dbReference type="NCBI Taxonomy" id="860376"/>
    <lineage>
        <taxon>Eukaryota</taxon>
        <taxon>Metazoa</taxon>
        <taxon>Ecdysozoa</taxon>
        <taxon>Nematoda</taxon>
        <taxon>Chromadorea</taxon>
        <taxon>Rhabditida</taxon>
        <taxon>Rhabditina</taxon>
        <taxon>Rhabditomorpha</taxon>
        <taxon>Rhabditoidea</taxon>
        <taxon>Rhabditidae</taxon>
        <taxon>Peloderinae</taxon>
        <taxon>Caenorhabditis</taxon>
    </lineage>
</organism>
<keyword evidence="1" id="KW-0812">Transmembrane</keyword>
<dbReference type="PANTHER" id="PTHR45830">
    <property type="entry name" value="SERPENTINE RECEPTOR, CLASS I"/>
    <property type="match status" value="1"/>
</dbReference>
<feature type="transmembrane region" description="Helical" evidence="1">
    <location>
        <begin position="12"/>
        <end position="31"/>
    </location>
</feature>
<protein>
    <submittedName>
        <fullName evidence="2">Uncharacterized protein</fullName>
    </submittedName>
</protein>
<keyword evidence="3" id="KW-1185">Reference proteome</keyword>
<feature type="transmembrane region" description="Helical" evidence="1">
    <location>
        <begin position="43"/>
        <end position="66"/>
    </location>
</feature>
<feature type="transmembrane region" description="Helical" evidence="1">
    <location>
        <begin position="224"/>
        <end position="248"/>
    </location>
</feature>
<feature type="transmembrane region" description="Helical" evidence="1">
    <location>
        <begin position="78"/>
        <end position="100"/>
    </location>
</feature>
<sequence length="280" mass="32200">MIIQQTSFYIPSTFYGIFFCCIPMFPFPAVIPYGALKGMIETWLLFAIWTSLFVLSLTSIIGLSMIRLQGISRPESPLKLRAGIQAIILVIFFILVLLSFENICFMARSSPEAVDTFLFNNFPKYAVALENHYPIIVIDDSVLYTLAETIVIVTPLIVMFYMFLRLALYYEIKKEINKISAARKKYHEKLAKHSAIQILAKCLCITTFFVWMVVSYFLSHEMDTIWITCLLHTVFVGAPIPGTILMFVQNVAYSNYIKQKLWNKSSYRIESKIVRVLSVE</sequence>
<dbReference type="AlphaFoldDB" id="A0A9P1IM71"/>
<dbReference type="SUPFAM" id="SSF81321">
    <property type="entry name" value="Family A G protein-coupled receptor-like"/>
    <property type="match status" value="1"/>
</dbReference>
<keyword evidence="1" id="KW-1133">Transmembrane helix</keyword>
<keyword evidence="1" id="KW-0472">Membrane</keyword>
<proteinExistence type="predicted"/>
<evidence type="ECO:0000313" key="3">
    <source>
        <dbReference type="Proteomes" id="UP001152747"/>
    </source>
</evidence>
<dbReference type="InterPro" id="IPR019422">
    <property type="entry name" value="7TM_GPCR_serpentine_rcpt_Srh"/>
</dbReference>
<feature type="transmembrane region" description="Helical" evidence="1">
    <location>
        <begin position="142"/>
        <end position="164"/>
    </location>
</feature>
<reference evidence="2" key="1">
    <citation type="submission" date="2022-11" db="EMBL/GenBank/DDBJ databases">
        <authorList>
            <person name="Kikuchi T."/>
        </authorList>
    </citation>
    <scope>NUCLEOTIDE SEQUENCE</scope>
    <source>
        <strain evidence="2">PS1010</strain>
    </source>
</reference>